<evidence type="ECO:0000256" key="3">
    <source>
        <dbReference type="ARBA" id="ARBA00008669"/>
    </source>
</evidence>
<evidence type="ECO:0000256" key="8">
    <source>
        <dbReference type="SAM" id="MobiDB-lite"/>
    </source>
</evidence>
<keyword evidence="11" id="KW-1185">Reference proteome</keyword>
<keyword evidence="6" id="KW-0653">Protein transport</keyword>
<feature type="compositionally biased region" description="Basic and acidic residues" evidence="8">
    <location>
        <begin position="375"/>
        <end position="389"/>
    </location>
</feature>
<dbReference type="SMART" id="SM00913">
    <property type="entry name" value="IBN_N"/>
    <property type="match status" value="1"/>
</dbReference>
<feature type="compositionally biased region" description="Low complexity" evidence="8">
    <location>
        <begin position="1572"/>
        <end position="1605"/>
    </location>
</feature>
<dbReference type="GO" id="GO:0005049">
    <property type="term" value="F:nuclear export signal receptor activity"/>
    <property type="evidence" value="ECO:0007669"/>
    <property type="project" value="TreeGrafter"/>
</dbReference>
<feature type="compositionally biased region" description="Polar residues" evidence="8">
    <location>
        <begin position="71"/>
        <end position="83"/>
    </location>
</feature>
<feature type="compositionally biased region" description="Low complexity" evidence="8">
    <location>
        <begin position="950"/>
        <end position="960"/>
    </location>
</feature>
<feature type="region of interest" description="Disordered" evidence="8">
    <location>
        <begin position="705"/>
        <end position="746"/>
    </location>
</feature>
<feature type="compositionally biased region" description="Low complexity" evidence="8">
    <location>
        <begin position="1307"/>
        <end position="1323"/>
    </location>
</feature>
<feature type="domain" description="Importin N-terminal" evidence="9">
    <location>
        <begin position="1780"/>
        <end position="1854"/>
    </location>
</feature>
<feature type="compositionally biased region" description="Polar residues" evidence="8">
    <location>
        <begin position="1083"/>
        <end position="1100"/>
    </location>
</feature>
<dbReference type="InterPro" id="IPR013713">
    <property type="entry name" value="XPO2_central"/>
</dbReference>
<dbReference type="Gene3D" id="1.25.10.10">
    <property type="entry name" value="Leucine-rich Repeat Variant"/>
    <property type="match status" value="1"/>
</dbReference>
<evidence type="ECO:0000256" key="4">
    <source>
        <dbReference type="ARBA" id="ARBA00022448"/>
    </source>
</evidence>
<evidence type="ECO:0000256" key="6">
    <source>
        <dbReference type="ARBA" id="ARBA00022927"/>
    </source>
</evidence>
<dbReference type="GO" id="GO:0006606">
    <property type="term" value="P:protein import into nucleus"/>
    <property type="evidence" value="ECO:0007669"/>
    <property type="project" value="TreeGrafter"/>
</dbReference>
<feature type="compositionally biased region" description="Basic and acidic residues" evidence="8">
    <location>
        <begin position="1064"/>
        <end position="1073"/>
    </location>
</feature>
<feature type="compositionally biased region" description="Acidic residues" evidence="8">
    <location>
        <begin position="668"/>
        <end position="679"/>
    </location>
</feature>
<feature type="compositionally biased region" description="Acidic residues" evidence="8">
    <location>
        <begin position="915"/>
        <end position="931"/>
    </location>
</feature>
<keyword evidence="7" id="KW-0539">Nucleus</keyword>
<sequence length="2732" mass="293739">MPSSSSRIPRTRTTTRARSALQADDDTDENLPPASRPPSRAGKAALAAPPPPPASPSRRLRVAFAPLHAATGQSNTNPADNQMPSPPNSSSQSSPPRKATRSAATTDKGLVVKKPASKLPRARSAAAAVGEPSSSNSLAVPTSSSGTSAAASTTRRRVSRSPIIAIPPGPSHAPHVLAARRRASVSPLPATASLPPAESSSSASSKPKRKSRAAGSTTRPKPRPSELLPVPLGSPPPPAGGGGGEDDADYDELLLLPPEMTRGRGEGKVRPPHHHAQNPGYYQGVHAPISRARRSTSRQLGAGDTTRFLSCQTSSTGAATAAEEGNEDQSIKSEHSLELVTAPPQQQQVDVSFFSLTAPSSDPAAAVVDGDDAAGEMRADSRTGDDHDGAGLLPDGGDDPYENDMGGFDGHDDFALSFEPEPEPELAAAPSDRPFATQSVEASHDAHETQFDEQPVPALVPGAAVSAHEEMDGVVVVVESEEKDEIPQPMATTTTATMMMEQPSLQFADLEEPSSGSEMGEGDDDAELEVEAVEEEVPLANEAEEEEEEAAAAGSAAQLLFVEEEGEEELKLTEEAIAEETADEHVASRSEEADQASLESHDDEDDEDGNASQDEGQEAAMNESMSSSFEFPSHSARQSRPSYPPLSPNRTGEFDEEVPVRMASSSPEPEEDEKEVEVEVEPVVQVQEAVEPVEADEPDVFAATNATARTTSPAASSTTNAPRLKEPELEEAKPVVASTSHASFPLHGTPSSVLPALLRPSTFFPSTRSTSPAAFPSPRPLPSPASRPTLQFASPRLPRDRYPTASSAFGGTSPAPANLIFAPESSPAKSWTRGPAFFRSSSFSPPAHAALPKTATLFERHPGGAKARMVARGEGGSMMEQSREYQQWAGLETSSPAPPEEEGDLSQQQQREGDEAGSEPDSDESAEEDEVILVGQEAQALERAKSRSLSPASATPATTAVETRPEAAPKPADAPGQDSTAAASLSEEGGYASPARSLSGDVRMASPSPRHSDSSDRSDRESIQRTPRDVGATAIGDVDCRMASPSPARSEHVRSQGGSPLRARIGEFVEGSRSRIQGMLFGSPQSKRASSQPGEASSASDLVKASAQEKGAAAEEAEQTFANSNHSTTSSFSSHTSRRSSRRRSRPSHPTLPVIEISSTDAHAAARAAAILKVYHKYVEQGVEAVDLERLVAAEQAGAAFDASIAERSRRFSAVHDDDDEEEEEELRTLLHDAEEEVRELVPRQSSTPAEAILSGLNTIPPPRQSASAASVGETLPPWTSREWRRLEQALVEVGRRRLRATSAVSAASTSMSMTSEAIASASVTGEDVEPDEVIETFLRKWSIPESNLRDEWSWDKLVIRVEALQARRAKDAQSKRASSIQSQPAHQSTRPQTGSFLDHQQESEEEDEEDGAIVDDESLVKLEASEEADEDALAHAEEGSNNASSSDDEEGDAEADETFFAPSRGGQYRRRRRSSIEPVHQPTALANPALRHLYEATPAPEKPRLKGLVRPLPPAPESSDDEEENSGSLSGSGTDERSQHTPEPGEAGSEGGGKSPSSAQRLLSYLGSFVRRSPGASPSSSTRAAPRSSGSSSPGGASSSTSSSEEPEMKQVEQRSVALSAHMGKPLPPISDRKILPLPPSHVPVASTSKTFVAAESSFDQSLTAADATTASSSFVPFAYRRRRRSSNSGTGERSLVWDVVNAIEEAESSREEEEARIVELLQNNSSSSGGVKRRAASGDLRVATSTAADSRAQDKGMGKARGFVEVERELERAFVPTGTRALDRRAQSHPSFGPLVLQLAQDASQQKPVRQSAALSFKNWIKANWALEDAPTPLSTQTAESLKQSIVAIMISLSGEPALQVQIGEAIAIMAESDFPDQWDSLIEQLTAQLTPDNFIVNNAVLQTAHSIFRRWRAEFRTDTLFLEIKFVLDRFCEPYLKIFQQTDSILSSGAALPAEQATILHRTLLLLLQLYYDLNSQDLPEFFEDRLAQFMPLLLKYLEYTPAGAPADEDEEDEEMGDLEAAKAEICEIAQLYSLRYLDAFGEGGYLGPFVEKTWGLLTKLGPAVKYDTLVAKATAFLGTVVKMPSQKPLFESQQTLEAFCEKIVLPNMTLRTFEEELFEDDPAEYVRRDLDTAGSETRRQAASDFNKALMEQFEAQITQIVSQYIGAYLQQYAANPQANWKSKDTAIFLLASIATRGSTHTQGVTSTNALVDVIKFFSDHVFADLQAAPGAIHPIVQADAIKFLYTFRMQLTKEQLLAVMPLLIPHLQNPSFVIHTYAALTIERILFIKKDDAFMFGQADIAEHAQGILMALFKIIESGTSPQQIAANEHLMKSRQALVPQYTTILQHLVAILVEISKNPSNPKFNHFTFESISALIRFVTAGDPSSLSTFESALFPPFQTILSQDISEFTPFVFQILSQLLELHPISSGLPDMYSAILPPLLTPTLWESRGNIPALVRLLRAFLGRGGQQIVAAGQVTPMLGIFQHLCQSKANDQHGFDLLQALLENLPTSVMQPYMSSPIFVLLLTRLQTAKTDKFSQGLLKLIAFAAAIQKSDLSPDQVVGFVDGVQPGLFGQVLPVLLPEVQKVPMKDRKMVAVGLGNLLTKSSALLNEPNVRAWTPTLEALLKLFNSPLPLAKNTSAADADEVDFIDPEDVGYQASFSKLGASEKPHEDPVGYVQDPRAHLAKGLEELGKTQPGKVPALMQGVAPELATPFAQYLRENGIQLA</sequence>
<comment type="similarity">
    <text evidence="3">Belongs to the XPO2/CSE1 family.</text>
</comment>
<feature type="compositionally biased region" description="Polar residues" evidence="8">
    <location>
        <begin position="1376"/>
        <end position="1396"/>
    </location>
</feature>
<evidence type="ECO:0000256" key="2">
    <source>
        <dbReference type="ARBA" id="ARBA00004496"/>
    </source>
</evidence>
<comment type="caution">
    <text evidence="10">The sequence shown here is derived from an EMBL/GenBank/DDBJ whole genome shotgun (WGS) entry which is preliminary data.</text>
</comment>
<gene>
    <name evidence="10" type="primary">CSE1</name>
    <name evidence="10" type="ORF">C6P46_003524</name>
</gene>
<dbReference type="Pfam" id="PF03378">
    <property type="entry name" value="CAS_CSE1"/>
    <property type="match status" value="1"/>
</dbReference>
<dbReference type="InterPro" id="IPR001494">
    <property type="entry name" value="Importin-beta_N"/>
</dbReference>
<feature type="compositionally biased region" description="Low complexity" evidence="8">
    <location>
        <begin position="551"/>
        <end position="561"/>
    </location>
</feature>
<reference evidence="10 11" key="1">
    <citation type="submission" date="2020-11" db="EMBL/GenBank/DDBJ databases">
        <title>Kefir isolates.</title>
        <authorList>
            <person name="Marcisauskas S."/>
            <person name="Kim Y."/>
            <person name="Blasche S."/>
        </authorList>
    </citation>
    <scope>NUCLEOTIDE SEQUENCE [LARGE SCALE GENOMIC DNA]</scope>
    <source>
        <strain evidence="10 11">KR</strain>
    </source>
</reference>
<dbReference type="GO" id="GO:0005829">
    <property type="term" value="C:cytosol"/>
    <property type="evidence" value="ECO:0007669"/>
    <property type="project" value="TreeGrafter"/>
</dbReference>
<dbReference type="GO" id="GO:0005635">
    <property type="term" value="C:nuclear envelope"/>
    <property type="evidence" value="ECO:0007669"/>
    <property type="project" value="TreeGrafter"/>
</dbReference>
<protein>
    <submittedName>
        <fullName evidence="10">Importin-alpha export receptor</fullName>
    </submittedName>
</protein>
<organism evidence="10 11">
    <name type="scientific">Rhodotorula mucilaginosa</name>
    <name type="common">Yeast</name>
    <name type="synonym">Rhodotorula rubra</name>
    <dbReference type="NCBI Taxonomy" id="5537"/>
    <lineage>
        <taxon>Eukaryota</taxon>
        <taxon>Fungi</taxon>
        <taxon>Dikarya</taxon>
        <taxon>Basidiomycota</taxon>
        <taxon>Pucciniomycotina</taxon>
        <taxon>Microbotryomycetes</taxon>
        <taxon>Sporidiobolales</taxon>
        <taxon>Sporidiobolaceae</taxon>
        <taxon>Rhodotorula</taxon>
    </lineage>
</organism>
<comment type="subcellular location">
    <subcellularLocation>
        <location evidence="2">Cytoplasm</location>
    </subcellularLocation>
    <subcellularLocation>
        <location evidence="1">Nucleus</location>
    </subcellularLocation>
</comment>
<evidence type="ECO:0000256" key="1">
    <source>
        <dbReference type="ARBA" id="ARBA00004123"/>
    </source>
</evidence>
<feature type="compositionally biased region" description="Low complexity" evidence="8">
    <location>
        <begin position="765"/>
        <end position="774"/>
    </location>
</feature>
<feature type="compositionally biased region" description="Pro residues" evidence="8">
    <location>
        <begin position="775"/>
        <end position="785"/>
    </location>
</feature>
<feature type="compositionally biased region" description="Low complexity" evidence="8">
    <location>
        <begin position="184"/>
        <end position="205"/>
    </location>
</feature>
<proteinExistence type="inferred from homology"/>
<feature type="region of interest" description="Disordered" evidence="8">
    <location>
        <begin position="1"/>
        <end position="337"/>
    </location>
</feature>
<feature type="compositionally biased region" description="Acidic residues" evidence="8">
    <location>
        <begin position="520"/>
        <end position="550"/>
    </location>
</feature>
<feature type="compositionally biased region" description="Low complexity" evidence="8">
    <location>
        <begin position="37"/>
        <end position="47"/>
    </location>
</feature>
<feature type="compositionally biased region" description="Low complexity" evidence="8">
    <location>
        <begin position="1124"/>
        <end position="1135"/>
    </location>
</feature>
<evidence type="ECO:0000313" key="10">
    <source>
        <dbReference type="EMBL" id="KAG0662131.1"/>
    </source>
</evidence>
<feature type="compositionally biased region" description="Low complexity" evidence="8">
    <location>
        <begin position="313"/>
        <end position="323"/>
    </location>
</feature>
<dbReference type="PANTHER" id="PTHR10997">
    <property type="entry name" value="IMPORTIN-7, 8, 11"/>
    <property type="match status" value="1"/>
</dbReference>
<feature type="compositionally biased region" description="Basic and acidic residues" evidence="8">
    <location>
        <begin position="583"/>
        <end position="592"/>
    </location>
</feature>
<keyword evidence="5" id="KW-0963">Cytoplasm</keyword>
<feature type="compositionally biased region" description="Low complexity" evidence="8">
    <location>
        <begin position="705"/>
        <end position="722"/>
    </location>
</feature>
<feature type="compositionally biased region" description="Basic residues" evidence="8">
    <location>
        <begin position="1136"/>
        <end position="1147"/>
    </location>
</feature>
<feature type="compositionally biased region" description="Basic and acidic residues" evidence="8">
    <location>
        <begin position="1010"/>
        <end position="1028"/>
    </location>
</feature>
<dbReference type="EMBL" id="PUHQ01000029">
    <property type="protein sequence ID" value="KAG0662131.1"/>
    <property type="molecule type" value="Genomic_DNA"/>
</dbReference>
<keyword evidence="4" id="KW-0813">Transport</keyword>
<feature type="compositionally biased region" description="Basic and acidic residues" evidence="8">
    <location>
        <begin position="723"/>
        <end position="733"/>
    </location>
</feature>
<dbReference type="GO" id="GO:0006611">
    <property type="term" value="P:protein export from nucleus"/>
    <property type="evidence" value="ECO:0007669"/>
    <property type="project" value="TreeGrafter"/>
</dbReference>
<feature type="region of interest" description="Disordered" evidence="8">
    <location>
        <begin position="1727"/>
        <end position="1756"/>
    </location>
</feature>
<dbReference type="GO" id="GO:0031267">
    <property type="term" value="F:small GTPase binding"/>
    <property type="evidence" value="ECO:0007669"/>
    <property type="project" value="InterPro"/>
</dbReference>
<dbReference type="InterPro" id="IPR016024">
    <property type="entry name" value="ARM-type_fold"/>
</dbReference>
<dbReference type="Proteomes" id="UP000777482">
    <property type="component" value="Unassembled WGS sequence"/>
</dbReference>
<name>A0A9P6W2R0_RHOMI</name>
<dbReference type="InterPro" id="IPR011989">
    <property type="entry name" value="ARM-like"/>
</dbReference>
<feature type="compositionally biased region" description="Low complexity" evidence="8">
    <location>
        <begin position="415"/>
        <end position="431"/>
    </location>
</feature>
<dbReference type="Pfam" id="PF08506">
    <property type="entry name" value="Cse1"/>
    <property type="match status" value="1"/>
</dbReference>
<feature type="compositionally biased region" description="Low complexity" evidence="8">
    <location>
        <begin position="139"/>
        <end position="153"/>
    </location>
</feature>
<feature type="region of interest" description="Disordered" evidence="8">
    <location>
        <begin position="508"/>
        <end position="679"/>
    </location>
</feature>
<feature type="compositionally biased region" description="Acidic residues" evidence="8">
    <location>
        <begin position="1447"/>
        <end position="1458"/>
    </location>
</feature>
<feature type="region of interest" description="Disordered" evidence="8">
    <location>
        <begin position="358"/>
        <end position="457"/>
    </location>
</feature>
<evidence type="ECO:0000256" key="5">
    <source>
        <dbReference type="ARBA" id="ARBA00022490"/>
    </source>
</evidence>
<feature type="region of interest" description="Disordered" evidence="8">
    <location>
        <begin position="765"/>
        <end position="816"/>
    </location>
</feature>
<evidence type="ECO:0000256" key="7">
    <source>
        <dbReference type="ARBA" id="ARBA00023242"/>
    </source>
</evidence>
<feature type="region of interest" description="Disordered" evidence="8">
    <location>
        <begin position="1370"/>
        <end position="1636"/>
    </location>
</feature>
<accession>A0A9P6W2R0</accession>
<dbReference type="Pfam" id="PF03810">
    <property type="entry name" value="IBN_N"/>
    <property type="match status" value="1"/>
</dbReference>
<keyword evidence="10" id="KW-0675">Receptor</keyword>
<dbReference type="SUPFAM" id="SSF48371">
    <property type="entry name" value="ARM repeat"/>
    <property type="match status" value="1"/>
</dbReference>
<feature type="compositionally biased region" description="Low complexity" evidence="8">
    <location>
        <begin position="618"/>
        <end position="636"/>
    </location>
</feature>
<evidence type="ECO:0000259" key="9">
    <source>
        <dbReference type="PROSITE" id="PS50166"/>
    </source>
</evidence>
<dbReference type="PROSITE" id="PS50166">
    <property type="entry name" value="IMPORTIN_B_NT"/>
    <property type="match status" value="1"/>
</dbReference>
<feature type="region of interest" description="Disordered" evidence="8">
    <location>
        <begin position="1307"/>
        <end position="1328"/>
    </location>
</feature>
<dbReference type="OrthoDB" id="3268246at2759"/>
<dbReference type="InterPro" id="IPR005043">
    <property type="entry name" value="XPO2_C"/>
</dbReference>
<feature type="region of interest" description="Disordered" evidence="8">
    <location>
        <begin position="855"/>
        <end position="1156"/>
    </location>
</feature>
<evidence type="ECO:0000313" key="11">
    <source>
        <dbReference type="Proteomes" id="UP000777482"/>
    </source>
</evidence>
<dbReference type="PANTHER" id="PTHR10997:SF8">
    <property type="entry name" value="EXPORTIN-2"/>
    <property type="match status" value="1"/>
</dbReference>
<feature type="compositionally biased region" description="Acidic residues" evidence="8">
    <location>
        <begin position="1404"/>
        <end position="1418"/>
    </location>
</feature>